<dbReference type="Proteomes" id="UP000178319">
    <property type="component" value="Unassembled WGS sequence"/>
</dbReference>
<dbReference type="Pfam" id="PF20803">
    <property type="entry name" value="PaaX_M"/>
    <property type="match status" value="1"/>
</dbReference>
<evidence type="ECO:0000313" key="2">
    <source>
        <dbReference type="EMBL" id="OGY12018.1"/>
    </source>
</evidence>
<proteinExistence type="predicted"/>
<organism evidence="2 3">
    <name type="scientific">Candidatus Blackburnbacteria bacterium RIFCSPHIGHO2_02_FULL_44_20</name>
    <dbReference type="NCBI Taxonomy" id="1797516"/>
    <lineage>
        <taxon>Bacteria</taxon>
        <taxon>Candidatus Blackburniibacteriota</taxon>
    </lineage>
</organism>
<dbReference type="GO" id="GO:0006351">
    <property type="term" value="P:DNA-templated transcription"/>
    <property type="evidence" value="ECO:0007669"/>
    <property type="project" value="TreeGrafter"/>
</dbReference>
<protein>
    <recommendedName>
        <fullName evidence="1">Transcriptional repressor PaaX-like central Cas2-like domain-containing protein</fullName>
    </recommendedName>
</protein>
<dbReference type="STRING" id="1797516.A3D26_00650"/>
<gene>
    <name evidence="2" type="ORF">A3D26_00650</name>
</gene>
<dbReference type="Gene3D" id="3.30.70.2650">
    <property type="match status" value="1"/>
</dbReference>
<dbReference type="PANTHER" id="PTHR30319">
    <property type="entry name" value="PHENYLACETIC ACID REGULATOR-RELATED TRANSCRIPTIONAL REPRESSOR"/>
    <property type="match status" value="1"/>
</dbReference>
<dbReference type="EMBL" id="MHBZ01000007">
    <property type="protein sequence ID" value="OGY12018.1"/>
    <property type="molecule type" value="Genomic_DNA"/>
</dbReference>
<feature type="domain" description="Transcriptional repressor PaaX-like central Cas2-like" evidence="1">
    <location>
        <begin position="98"/>
        <end position="170"/>
    </location>
</feature>
<dbReference type="SUPFAM" id="SSF143430">
    <property type="entry name" value="TTP0101/SSO1404-like"/>
    <property type="match status" value="1"/>
</dbReference>
<comment type="caution">
    <text evidence="2">The sequence shown here is derived from an EMBL/GenBank/DDBJ whole genome shotgun (WGS) entry which is preliminary data.</text>
</comment>
<accession>A0A1G1V999</accession>
<evidence type="ECO:0000259" key="1">
    <source>
        <dbReference type="Pfam" id="PF20803"/>
    </source>
</evidence>
<name>A0A1G1V999_9BACT</name>
<dbReference type="InterPro" id="IPR048846">
    <property type="entry name" value="PaaX-like_central"/>
</dbReference>
<evidence type="ECO:0000313" key="3">
    <source>
        <dbReference type="Proteomes" id="UP000178319"/>
    </source>
</evidence>
<sequence>MPNLPEKKRSKVTNLILLTLEKSIDGLVRLEDLMSKRNHYAYGYGWDYPLKKASLAKALQRLREGGFVDLIEDEELILRLTDKGRKKAVIAELQSPGEKWDRKWRVVIFDIPEKRRAARDLLRHNLKSWGFTSWQKSVWVSKKDCTKALRKYISSIGIEEWVLILETDNIGR</sequence>
<reference evidence="2 3" key="1">
    <citation type="journal article" date="2016" name="Nat. Commun.">
        <title>Thousands of microbial genomes shed light on interconnected biogeochemical processes in an aquifer system.</title>
        <authorList>
            <person name="Anantharaman K."/>
            <person name="Brown C.T."/>
            <person name="Hug L.A."/>
            <person name="Sharon I."/>
            <person name="Castelle C.J."/>
            <person name="Probst A.J."/>
            <person name="Thomas B.C."/>
            <person name="Singh A."/>
            <person name="Wilkins M.J."/>
            <person name="Karaoz U."/>
            <person name="Brodie E.L."/>
            <person name="Williams K.H."/>
            <person name="Hubbard S.S."/>
            <person name="Banfield J.F."/>
        </authorList>
    </citation>
    <scope>NUCLEOTIDE SEQUENCE [LARGE SCALE GENOMIC DNA]</scope>
</reference>
<dbReference type="PANTHER" id="PTHR30319:SF1">
    <property type="entry name" value="TRANSCRIPTIONAL REPRESSOR PAAX"/>
    <property type="match status" value="1"/>
</dbReference>
<dbReference type="AlphaFoldDB" id="A0A1G1V999"/>